<evidence type="ECO:0000256" key="1">
    <source>
        <dbReference type="ARBA" id="ARBA00023015"/>
    </source>
</evidence>
<dbReference type="EMBL" id="JAUTWS010000124">
    <property type="protein sequence ID" value="MDO9713815.1"/>
    <property type="molecule type" value="Genomic_DNA"/>
</dbReference>
<reference evidence="5 6" key="1">
    <citation type="submission" date="2023-08" db="EMBL/GenBank/DDBJ databases">
        <title>The draft genome sequence of Paracraurococcus sp. LOR1-02.</title>
        <authorList>
            <person name="Kingkaew E."/>
            <person name="Tanasupawat S."/>
        </authorList>
    </citation>
    <scope>NUCLEOTIDE SEQUENCE [LARGE SCALE GENOMIC DNA]</scope>
    <source>
        <strain evidence="5 6">LOR1-02</strain>
    </source>
</reference>
<dbReference type="PROSITE" id="PS01124">
    <property type="entry name" value="HTH_ARAC_FAMILY_2"/>
    <property type="match status" value="1"/>
</dbReference>
<dbReference type="InterPro" id="IPR018060">
    <property type="entry name" value="HTH_AraC"/>
</dbReference>
<keyword evidence="3" id="KW-0804">Transcription</keyword>
<organism evidence="5 6">
    <name type="scientific">Paracraurococcus lichenis</name>
    <dbReference type="NCBI Taxonomy" id="3064888"/>
    <lineage>
        <taxon>Bacteria</taxon>
        <taxon>Pseudomonadati</taxon>
        <taxon>Pseudomonadota</taxon>
        <taxon>Alphaproteobacteria</taxon>
        <taxon>Acetobacterales</taxon>
        <taxon>Roseomonadaceae</taxon>
        <taxon>Paracraurococcus</taxon>
    </lineage>
</organism>
<dbReference type="InterPro" id="IPR050204">
    <property type="entry name" value="AraC_XylS_family_regulators"/>
</dbReference>
<dbReference type="PANTHER" id="PTHR46796">
    <property type="entry name" value="HTH-TYPE TRANSCRIPTIONAL ACTIVATOR RHAS-RELATED"/>
    <property type="match status" value="1"/>
</dbReference>
<keyword evidence="1" id="KW-0805">Transcription regulation</keyword>
<evidence type="ECO:0000259" key="4">
    <source>
        <dbReference type="PROSITE" id="PS01124"/>
    </source>
</evidence>
<proteinExistence type="predicted"/>
<protein>
    <submittedName>
        <fullName evidence="5">Helix-turn-helix domain-containing protein</fullName>
    </submittedName>
</protein>
<keyword evidence="2" id="KW-0238">DNA-binding</keyword>
<sequence>MFQVRTAMLKPMVHRSSLTEVGELLTPADHGACKAVPLRSYPFSLQTSVLELSGLSLQTGRSTPLAVLGTLPADTAWILLPLHGCRTVRLGGRAAGTHAVAVFGAAAEYEMANSQDSSWALIALRAADVGSVLTLPRRSTVLRPGGVAWLHTDAAAWTFAATLMQDATEVMEKDPDVFQVEEACRSLRAAVLEACQDLLAGPAGGRKPSTLPAAPASLRRIVRLADDYLAAYPSRATDTAQLASAVGVSEARLRLAFQTILGISATKYLVARRLVLVRMALRSPERPWVSVEEAAQAHGFWNRRSFERAYRLMFREALLRR</sequence>
<dbReference type="RefSeq" id="WP_305108664.1">
    <property type="nucleotide sequence ID" value="NZ_JAUTWS010000124.1"/>
</dbReference>
<evidence type="ECO:0000256" key="2">
    <source>
        <dbReference type="ARBA" id="ARBA00023125"/>
    </source>
</evidence>
<evidence type="ECO:0000256" key="3">
    <source>
        <dbReference type="ARBA" id="ARBA00023163"/>
    </source>
</evidence>
<evidence type="ECO:0000313" key="5">
    <source>
        <dbReference type="EMBL" id="MDO9713815.1"/>
    </source>
</evidence>
<gene>
    <name evidence="5" type="ORF">Q7A36_36230</name>
</gene>
<keyword evidence="6" id="KW-1185">Reference proteome</keyword>
<accession>A0ABT9EC73</accession>
<name>A0ABT9EC73_9PROT</name>
<comment type="caution">
    <text evidence="5">The sequence shown here is derived from an EMBL/GenBank/DDBJ whole genome shotgun (WGS) entry which is preliminary data.</text>
</comment>
<evidence type="ECO:0000313" key="6">
    <source>
        <dbReference type="Proteomes" id="UP001243009"/>
    </source>
</evidence>
<feature type="domain" description="HTH araC/xylS-type" evidence="4">
    <location>
        <begin position="219"/>
        <end position="314"/>
    </location>
</feature>
<dbReference type="Proteomes" id="UP001243009">
    <property type="component" value="Unassembled WGS sequence"/>
</dbReference>
<dbReference type="SMART" id="SM00342">
    <property type="entry name" value="HTH_ARAC"/>
    <property type="match status" value="1"/>
</dbReference>
<dbReference type="Pfam" id="PF12833">
    <property type="entry name" value="HTH_18"/>
    <property type="match status" value="1"/>
</dbReference>
<dbReference type="Gene3D" id="1.10.10.60">
    <property type="entry name" value="Homeodomain-like"/>
    <property type="match status" value="1"/>
</dbReference>